<comment type="similarity">
    <text evidence="1">Belongs to the HIT family.</text>
</comment>
<dbReference type="EMBL" id="JBANRG010000005">
    <property type="protein sequence ID" value="KAK7466398.1"/>
    <property type="molecule type" value="Genomic_DNA"/>
</dbReference>
<dbReference type="Proteomes" id="UP001498398">
    <property type="component" value="Unassembled WGS sequence"/>
</dbReference>
<sequence length="355" mass="40219">MSHTTLHLHGFQLERVLNEEPEKCRVTLLGTLPARITSNEISPQDSVNAEQRLQTIIRIEKTAFSPACPQAFFGSQALISDINLVESTDIYSWFQGWLASSRSQELQPQGDVKINVICPATEVHIRKYSKQYSILVSETPELYHKITEPYISNFPPSRTQWVTEILSGRAEQNKVLFSSSEFIIIPDMKWDLHTVGSLYLLAIVRNSNLRSLRDLRGDLEIESLETKKRKLDSDVSVGEAAESGNSLGHVELLKSIRREAYRVTGEKWGILPGGLRMWIHYQPSYYHFHVHIVNADYEGAGMGMAVGQAHLLEDVISLLENNPRVFESMTLTYGLGEQHGLYEAMRAAQELQSYD</sequence>
<accession>A0ABR1JUS6</accession>
<dbReference type="Gene3D" id="3.30.200.40">
    <property type="entry name" value="Scavenger mRNA decapping enzyme, N-terminal domain"/>
    <property type="match status" value="1"/>
</dbReference>
<gene>
    <name evidence="2" type="ORF">VKT23_005121</name>
</gene>
<organism evidence="2 3">
    <name type="scientific">Marasmiellus scandens</name>
    <dbReference type="NCBI Taxonomy" id="2682957"/>
    <lineage>
        <taxon>Eukaryota</taxon>
        <taxon>Fungi</taxon>
        <taxon>Dikarya</taxon>
        <taxon>Basidiomycota</taxon>
        <taxon>Agaricomycotina</taxon>
        <taxon>Agaricomycetes</taxon>
        <taxon>Agaricomycetidae</taxon>
        <taxon>Agaricales</taxon>
        <taxon>Marasmiineae</taxon>
        <taxon>Omphalotaceae</taxon>
        <taxon>Marasmiellus</taxon>
    </lineage>
</organism>
<evidence type="ECO:0000313" key="2">
    <source>
        <dbReference type="EMBL" id="KAK7466398.1"/>
    </source>
</evidence>
<dbReference type="SUPFAM" id="SSF54197">
    <property type="entry name" value="HIT-like"/>
    <property type="match status" value="1"/>
</dbReference>
<dbReference type="InterPro" id="IPR008594">
    <property type="entry name" value="DcpS/DCS2"/>
</dbReference>
<evidence type="ECO:0008006" key="4">
    <source>
        <dbReference type="Google" id="ProtNLM"/>
    </source>
</evidence>
<dbReference type="PANTHER" id="PTHR12978">
    <property type="entry name" value="HISTIDINE TRIAD HIT PROTEIN MEMBER"/>
    <property type="match status" value="1"/>
</dbReference>
<dbReference type="SUPFAM" id="SSF102860">
    <property type="entry name" value="mRNA decapping enzyme DcpS N-terminal domain"/>
    <property type="match status" value="1"/>
</dbReference>
<dbReference type="Pfam" id="PF11969">
    <property type="entry name" value="DcpS_C"/>
    <property type="match status" value="2"/>
</dbReference>
<name>A0ABR1JUS6_9AGAR</name>
<keyword evidence="3" id="KW-1185">Reference proteome</keyword>
<proteinExistence type="inferred from homology"/>
<dbReference type="PANTHER" id="PTHR12978:SF0">
    <property type="entry name" value="M7GPPPX DIPHOSPHATASE"/>
    <property type="match status" value="1"/>
</dbReference>
<dbReference type="PIRSF" id="PIRSF028973">
    <property type="entry name" value="Scavenger_mRNA_decap_enz"/>
    <property type="match status" value="1"/>
</dbReference>
<evidence type="ECO:0000313" key="3">
    <source>
        <dbReference type="Proteomes" id="UP001498398"/>
    </source>
</evidence>
<dbReference type="Pfam" id="PF05652">
    <property type="entry name" value="DcpS"/>
    <property type="match status" value="1"/>
</dbReference>
<comment type="caution">
    <text evidence="2">The sequence shown here is derived from an EMBL/GenBank/DDBJ whole genome shotgun (WGS) entry which is preliminary data.</text>
</comment>
<dbReference type="InterPro" id="IPR011145">
    <property type="entry name" value="Scavenger_mRNA_decap_enz_N"/>
</dbReference>
<dbReference type="InterPro" id="IPR036265">
    <property type="entry name" value="HIT-like_sf"/>
</dbReference>
<protein>
    <recommendedName>
        <fullName evidence="4">Scavenger mRNA decapping enzyme</fullName>
    </recommendedName>
</protein>
<evidence type="ECO:0000256" key="1">
    <source>
        <dbReference type="ARBA" id="ARBA00010208"/>
    </source>
</evidence>
<reference evidence="2 3" key="1">
    <citation type="submission" date="2024-01" db="EMBL/GenBank/DDBJ databases">
        <title>A draft genome for the cacao thread blight pathogen Marasmiellus scandens.</title>
        <authorList>
            <person name="Baruah I.K."/>
            <person name="Leung J."/>
            <person name="Bukari Y."/>
            <person name="Amoako-Attah I."/>
            <person name="Meinhardt L.W."/>
            <person name="Bailey B.A."/>
            <person name="Cohen S.P."/>
        </authorList>
    </citation>
    <scope>NUCLEOTIDE SEQUENCE [LARGE SCALE GENOMIC DNA]</scope>
    <source>
        <strain evidence="2 3">GH-19</strain>
    </source>
</reference>
<dbReference type="Gene3D" id="3.30.428.10">
    <property type="entry name" value="HIT-like"/>
    <property type="match status" value="2"/>
</dbReference>